<dbReference type="Proteomes" id="UP000295294">
    <property type="component" value="Plasmid unnamed1"/>
</dbReference>
<sequence length="72" mass="7746">MGAGVAQNRRAAELARTQYRFGYVGLLDVLVAERDLLDAESRQAASDASLRTNLVRIFAAAGGGWQVEVDAH</sequence>
<organism evidence="1 2">
    <name type="scientific">Cupriavidus oxalaticus</name>
    <dbReference type="NCBI Taxonomy" id="96344"/>
    <lineage>
        <taxon>Bacteria</taxon>
        <taxon>Pseudomonadati</taxon>
        <taxon>Pseudomonadota</taxon>
        <taxon>Betaproteobacteria</taxon>
        <taxon>Burkholderiales</taxon>
        <taxon>Burkholderiaceae</taxon>
        <taxon>Cupriavidus</taxon>
    </lineage>
</organism>
<keyword evidence="1" id="KW-0614">Plasmid</keyword>
<dbReference type="KEGG" id="cox:E0W60_28195"/>
<evidence type="ECO:0000313" key="1">
    <source>
        <dbReference type="EMBL" id="QBY55872.1"/>
    </source>
</evidence>
<dbReference type="AlphaFoldDB" id="A0A4V1BZM8"/>
<proteinExistence type="predicted"/>
<dbReference type="EMBL" id="CP038636">
    <property type="protein sequence ID" value="QBY55872.1"/>
    <property type="molecule type" value="Genomic_DNA"/>
</dbReference>
<name>A0A4V1BZM8_9BURK</name>
<accession>A0A4V1BZM8</accession>
<geneLocation type="plasmid" evidence="1">
    <name>unnamed1</name>
</geneLocation>
<reference evidence="1 2" key="1">
    <citation type="submission" date="2019-03" db="EMBL/GenBank/DDBJ databases">
        <title>Efficiently degradation of phenoxyalkanoic acid herbicides by Cupriavidus oxalaticus strain X32.</title>
        <authorList>
            <person name="Sheng X."/>
        </authorList>
    </citation>
    <scope>NUCLEOTIDE SEQUENCE [LARGE SCALE GENOMIC DNA]</scope>
    <source>
        <strain evidence="1 2">X32</strain>
        <plasmid evidence="1 2">unnamed1</plasmid>
    </source>
</reference>
<dbReference type="GO" id="GO:0015562">
    <property type="term" value="F:efflux transmembrane transporter activity"/>
    <property type="evidence" value="ECO:0007669"/>
    <property type="project" value="InterPro"/>
</dbReference>
<protein>
    <submittedName>
        <fullName evidence="1">TolC family protein</fullName>
    </submittedName>
</protein>
<evidence type="ECO:0000313" key="2">
    <source>
        <dbReference type="Proteomes" id="UP000295294"/>
    </source>
</evidence>
<dbReference type="SUPFAM" id="SSF56954">
    <property type="entry name" value="Outer membrane efflux proteins (OEP)"/>
    <property type="match status" value="1"/>
</dbReference>
<dbReference type="Gene3D" id="1.20.1600.10">
    <property type="entry name" value="Outer membrane efflux proteins (OEP)"/>
    <property type="match status" value="1"/>
</dbReference>
<dbReference type="OrthoDB" id="9770517at2"/>
<gene>
    <name evidence="1" type="ORF">E0W60_28195</name>
</gene>